<dbReference type="Pfam" id="PF13181">
    <property type="entry name" value="TPR_8"/>
    <property type="match status" value="1"/>
</dbReference>
<dbReference type="Gene3D" id="1.25.40.10">
    <property type="entry name" value="Tetratricopeptide repeat domain"/>
    <property type="match status" value="6"/>
</dbReference>
<dbReference type="Gene3D" id="1.10.287.950">
    <property type="entry name" value="Methyl-accepting chemotaxis protein"/>
    <property type="match status" value="1"/>
</dbReference>
<dbReference type="PROSITE" id="PS50293">
    <property type="entry name" value="TPR_REGION"/>
    <property type="match status" value="2"/>
</dbReference>
<dbReference type="SUPFAM" id="SSF58104">
    <property type="entry name" value="Methyl-accepting chemotaxis protein (MCP) signaling domain"/>
    <property type="match status" value="1"/>
</dbReference>
<organism evidence="5 6">
    <name type="scientific">Porites evermanni</name>
    <dbReference type="NCBI Taxonomy" id="104178"/>
    <lineage>
        <taxon>Eukaryota</taxon>
        <taxon>Metazoa</taxon>
        <taxon>Cnidaria</taxon>
        <taxon>Anthozoa</taxon>
        <taxon>Hexacorallia</taxon>
        <taxon>Scleractinia</taxon>
        <taxon>Fungiina</taxon>
        <taxon>Poritidae</taxon>
        <taxon>Porites</taxon>
    </lineage>
</organism>
<dbReference type="SMART" id="SM00382">
    <property type="entry name" value="AAA"/>
    <property type="match status" value="2"/>
</dbReference>
<dbReference type="InterPro" id="IPR027417">
    <property type="entry name" value="P-loop_NTPase"/>
</dbReference>
<dbReference type="Gene3D" id="1.10.10.10">
    <property type="entry name" value="Winged helix-like DNA-binding domain superfamily/Winged helix DNA-binding domain"/>
    <property type="match status" value="1"/>
</dbReference>
<feature type="repeat" description="TPR" evidence="3">
    <location>
        <begin position="2350"/>
        <end position="2383"/>
    </location>
</feature>
<keyword evidence="2 3" id="KW-0802">TPR repeat</keyword>
<feature type="repeat" description="TPR" evidence="3">
    <location>
        <begin position="757"/>
        <end position="790"/>
    </location>
</feature>
<feature type="repeat" description="TPR" evidence="3">
    <location>
        <begin position="2309"/>
        <end position="2342"/>
    </location>
</feature>
<comment type="caution">
    <text evidence="5">The sequence shown here is derived from an EMBL/GenBank/DDBJ whole genome shotgun (WGS) entry which is preliminary data.</text>
</comment>
<dbReference type="SUPFAM" id="SSF48452">
    <property type="entry name" value="TPR-like"/>
    <property type="match status" value="6"/>
</dbReference>
<dbReference type="PANTHER" id="PTHR45641:SF19">
    <property type="entry name" value="NEPHROCYSTIN-3"/>
    <property type="match status" value="1"/>
</dbReference>
<evidence type="ECO:0000256" key="2">
    <source>
        <dbReference type="ARBA" id="ARBA00022803"/>
    </source>
</evidence>
<dbReference type="Proteomes" id="UP001159427">
    <property type="component" value="Unassembled WGS sequence"/>
</dbReference>
<feature type="domain" description="AAA+ ATPase" evidence="4">
    <location>
        <begin position="22"/>
        <end position="180"/>
    </location>
</feature>
<evidence type="ECO:0000256" key="3">
    <source>
        <dbReference type="PROSITE-ProRule" id="PRU00339"/>
    </source>
</evidence>
<evidence type="ECO:0000313" key="5">
    <source>
        <dbReference type="EMBL" id="CAH3179012.1"/>
    </source>
</evidence>
<dbReference type="InterPro" id="IPR036388">
    <property type="entry name" value="WH-like_DNA-bd_sf"/>
</dbReference>
<accession>A0ABN8RL43</accession>
<protein>
    <recommendedName>
        <fullName evidence="4">AAA+ ATPase domain-containing protein</fullName>
    </recommendedName>
</protein>
<dbReference type="EMBL" id="CALNXI010001885">
    <property type="protein sequence ID" value="CAH3179012.1"/>
    <property type="molecule type" value="Genomic_DNA"/>
</dbReference>
<evidence type="ECO:0000256" key="1">
    <source>
        <dbReference type="ARBA" id="ARBA00022737"/>
    </source>
</evidence>
<dbReference type="CDD" id="cd00009">
    <property type="entry name" value="AAA"/>
    <property type="match status" value="1"/>
</dbReference>
<sequence>PHFYGRQKECEAILDHLTGSENTRLVDIWGSPGFGKTSVAINIAHRLLKNRIPVYFVSLRGMRGKDELISKLLSIFADVKQTPHLLPSHWLIQCLRQVQNPFVLILDNADDLLESGDTKTKEEVLKLTEDILAEISHIKLLFTTRESLDYLGYRVALHLEKVGKLDEISSASLVEVLLPDVSTNNCRSIMKECGQVPLAMQLMCSSMREEHLSCDEVLEELKHSTIVQVLDNESYSDEARLKNVINRSFLRLGEKEKEAFVSLAVFPGTFGLEEARAVLPQLTESERSTRSKRILRSLERKSLIESNNDFGSFSIHPLLRSFVVEKTLSDDKIRAVFHTAQLCFYEYNITNFEKASEMFLTGYSNDAFEVFVRQREKIVLSLLSGASEDELYNKTVHVLSKAEFFLFSLLYDEELLYIRLYDAAVEEAKKRNHWDGERKLLAAKYCGCLGWFYDHEQNEHHPLQGRITDDSDCPPKLLCCFGFYHLLNGKLQEGISFLERFVHCASTDHDENVLKILAYHVLAVCFRKQENDEMASLFETVCSEESKASSLSPAFCSIFLKETPSSSKESNFHCLQSSTCCNALDRLACYQEAAEGFHMITAQLENDRGNHEDTVRNYHALGLAQSKLKEYEAAHCSFKRALEIQRNLLQEMTESALDKEVISLTVALLTSLFDVFENTSATTGDVDYFLAACEELEGIVVKSKGDDFAKYIRILGSIYNNLSHCFGANEDYDKTLMLLGRAKKLTKEHLGDCVETANVLTNEGEVYMKMERYEEAQKSYRRALNLRKKLGIENHEDTAFICHGIGRILLNRGKYDDSLNAHLQGLRLRKTHLGDDHLLTASSLDDLAFCYYKMGKVLNGIHQDTARCFHNLSEVYVEMEKNSDALSACQQAVDIRLEIMPEHVDTATELHLLGSIQFKMAEFKAAVRSFRQASKLRSKLLSDSHQDTALSYHCLGESQYALGDFSGALESLLTASTIRSDILGHHSLTADTEELLGRTYKALGEHDLSSHHIRKALEIRELCEKTLDTGDQKCCGHFSKFQCNLLHRQNDSCKENKYSQTAPISDHPELTPSCLRLSSSLVIRWLRARRLLFRRAKDTNTMRKIYQLPLFNDKNAFRKSVYIYKNYFSDFSCTHGRMCVSHRLPRGVFHASVTSTSGNNDETFALALDQLRLLRNSLCHNHSSKIDKKTFDQYIQLSKDAFAALGQSFTRIDDIGKLAEGDFPTARVQQLELELKRERSMAIEDGIYHIEDQVKDVASGVTNVSNDVEDVKKEVNDVGSQVKDVKTEVLDTRTKVEKVESDVKNVKTGMEDVRTTVEDVGVHVKDVKTGLEDVTTSVKDVVSNVNEVKAGLINVNKNIDVFVTEVKTVLTGVTTEMDELKASVEDNKQANEAVSSKDQVKDVASGVTNVSNDVEDVKKEVNDVGSQVKDVKTEVLDTRTKVEKVESDVKNVKTGMEDVRTTVEDVGVHVKDVKTGLEDVTTSVKDVVSNVNEVKAGLINVNKNIDVFVTEVKTVLTGVTTEMDELKASVEDNKQANEAVSSKGHVVPGLTVPDKIPHFYGRKKECEAILGHLTSSKSTRLVDIWGSPGFGKTSMALTVAHQLLENKIPVYFVSLRGMKSKDELVSKLLSIFADVKQVPHISPSHWLIQRLQQLQNPFVLILDNADDLLESGDTTVKEEVLRLSKDILAQCCHIKLLFTTRESLDYLKHEVPIHLEKVGILDEISSAKLVKSLLPNVSENNCSSILQECGQVPLAMRLMCSIMKEENVPLNELLEELKTSTLVEVLDDDRLPHCSRLKSLINTSFQRLSPKERDAFVSLAVFPGNFEAKEARAVMGLEKAPERTSKKILRALEAKSLIESRENFCSFTIHSLLRSFIDENDGATKTAFDRAQLRFYGYYISSFEVANEMFFTGHSNDAVEKFVSRRENIIKSLANGTRKDELYAKTTEVLSKAELFLFSILHDEQLTFNRLYDNAVEEARRKKQCDIERKLLAAKSFGCLGFFFSNEQNLDSPLQHSFIDAADCPPKLLCYGGIYQLLCGKLEEGILLLKRSVDRLNNDYGEKVFKGNVYLLLLVLNNNSKAIPFFFSFYRRTTDPNFWHFQKNKKSNDNIVFVVDDHENTARGYYKIGELRREMGDLSGALTAVQMALRLRNELSWIHPDTASYIHFLGVINFEMGDLKAAAEELQRAASMRRELLGEHEATASCYHCLGVAQSYMGDYLEALISLQKALDMRRKLLGAHAETARTFNNHPDTAESAHVLGCVYLAMDDNTLALEEFQTALNMRSKLLGKHKDTAYSYFYLGGNLKLGRVLNNFGELYLRRKDYGRALMLLQWAIRIKEENLGDSVETVPSLNNEGAIYLEMKRYKEAENSFHRALDLSLRLREKHMGSHKLTAASFHQIGITYHKMSRYEEAVKQFQKAVELRTELLGDHTETALSLKCLRDSQHASGDVTKAVATLQRLVCTYKALGKC</sequence>
<dbReference type="PRINTS" id="PR00364">
    <property type="entry name" value="DISEASERSIST"/>
</dbReference>
<feature type="domain" description="AAA+ ATPase" evidence="4">
    <location>
        <begin position="1578"/>
        <end position="1721"/>
    </location>
</feature>
<dbReference type="Pfam" id="PF13424">
    <property type="entry name" value="TPR_12"/>
    <property type="match status" value="6"/>
</dbReference>
<reference evidence="5 6" key="1">
    <citation type="submission" date="2022-05" db="EMBL/GenBank/DDBJ databases">
        <authorList>
            <consortium name="Genoscope - CEA"/>
            <person name="William W."/>
        </authorList>
    </citation>
    <scope>NUCLEOTIDE SEQUENCE [LARGE SCALE GENOMIC DNA]</scope>
</reference>
<feature type="non-terminal residue" evidence="5">
    <location>
        <position position="1"/>
    </location>
</feature>
<dbReference type="Pfam" id="PF13401">
    <property type="entry name" value="AAA_22"/>
    <property type="match status" value="2"/>
</dbReference>
<feature type="repeat" description="TPR" evidence="3">
    <location>
        <begin position="2255"/>
        <end position="2288"/>
    </location>
</feature>
<feature type="repeat" description="TPR" evidence="3">
    <location>
        <begin position="615"/>
        <end position="648"/>
    </location>
</feature>
<dbReference type="Gene3D" id="1.20.1480.30">
    <property type="entry name" value="Designed four-helix bundle protein"/>
    <property type="match status" value="1"/>
</dbReference>
<gene>
    <name evidence="5" type="ORF">PEVE_00012084</name>
</gene>
<evidence type="ECO:0000313" key="6">
    <source>
        <dbReference type="Proteomes" id="UP001159427"/>
    </source>
</evidence>
<keyword evidence="6" id="KW-1185">Reference proteome</keyword>
<feature type="repeat" description="TPR" evidence="3">
    <location>
        <begin position="2395"/>
        <end position="2428"/>
    </location>
</feature>
<dbReference type="SUPFAM" id="SSF52540">
    <property type="entry name" value="P-loop containing nucleoside triphosphate hydrolases"/>
    <property type="match status" value="2"/>
</dbReference>
<dbReference type="PANTHER" id="PTHR45641">
    <property type="entry name" value="TETRATRICOPEPTIDE REPEAT PROTEIN (AFU_ORTHOLOGUE AFUA_6G03870)"/>
    <property type="match status" value="1"/>
</dbReference>
<dbReference type="SMART" id="SM00028">
    <property type="entry name" value="TPR"/>
    <property type="match status" value="16"/>
</dbReference>
<proteinExistence type="predicted"/>
<evidence type="ECO:0000259" key="4">
    <source>
        <dbReference type="SMART" id="SM00382"/>
    </source>
</evidence>
<name>A0ABN8RL43_9CNID</name>
<dbReference type="PROSITE" id="PS50005">
    <property type="entry name" value="TPR"/>
    <property type="match status" value="6"/>
</dbReference>
<dbReference type="InterPro" id="IPR019734">
    <property type="entry name" value="TPR_rpt"/>
</dbReference>
<dbReference type="InterPro" id="IPR011990">
    <property type="entry name" value="TPR-like_helical_dom_sf"/>
</dbReference>
<dbReference type="InterPro" id="IPR049945">
    <property type="entry name" value="AAA_22"/>
</dbReference>
<dbReference type="InterPro" id="IPR003593">
    <property type="entry name" value="AAA+_ATPase"/>
</dbReference>
<dbReference type="Gene3D" id="3.40.50.300">
    <property type="entry name" value="P-loop containing nucleotide triphosphate hydrolases"/>
    <property type="match status" value="2"/>
</dbReference>
<keyword evidence="1" id="KW-0677">Repeat</keyword>